<dbReference type="PANTHER" id="PTHR42059:SF1">
    <property type="entry name" value="TNT DOMAIN-CONTAINING PROTEIN"/>
    <property type="match status" value="1"/>
</dbReference>
<feature type="domain" description="TNT" evidence="1">
    <location>
        <begin position="51"/>
        <end position="138"/>
    </location>
</feature>
<dbReference type="Pfam" id="PF14021">
    <property type="entry name" value="TNT"/>
    <property type="match status" value="1"/>
</dbReference>
<comment type="caution">
    <text evidence="2">The sequence shown here is derived from an EMBL/GenBank/DDBJ whole genome shotgun (WGS) entry which is preliminary data.</text>
</comment>
<dbReference type="Proteomes" id="UP000283683">
    <property type="component" value="Unassembled WGS sequence"/>
</dbReference>
<name>A0A413DHU9_9FIRM</name>
<sequence>MLGRLLSGKAIGTDELVVRDIKFLDADENIDWEKWAPNGGRVPGTIKENQTIPAGTIIDRYGSQWGKYTSPAGVPYEQRALPYIENPNAYHKYEVLKPIDNVTISEIAPAFEQVGGGIQYELPNNIKKLKELDYIKEIK</sequence>
<accession>A0A413DHU9</accession>
<dbReference type="AlphaFoldDB" id="A0A413DHU9"/>
<dbReference type="PANTHER" id="PTHR42059">
    <property type="entry name" value="TNT DOMAIN-CONTAINING PROTEIN"/>
    <property type="match status" value="1"/>
</dbReference>
<protein>
    <submittedName>
        <fullName evidence="2">DUF4237 domain-containing protein</fullName>
    </submittedName>
</protein>
<dbReference type="InterPro" id="IPR025331">
    <property type="entry name" value="TNT"/>
</dbReference>
<proteinExistence type="predicted"/>
<reference evidence="2 3" key="1">
    <citation type="submission" date="2018-08" db="EMBL/GenBank/DDBJ databases">
        <title>A genome reference for cultivated species of the human gut microbiota.</title>
        <authorList>
            <person name="Zou Y."/>
            <person name="Xue W."/>
            <person name="Luo G."/>
        </authorList>
    </citation>
    <scope>NUCLEOTIDE SEQUENCE [LARGE SCALE GENOMIC DNA]</scope>
    <source>
        <strain evidence="2 3">AF06-19</strain>
    </source>
</reference>
<evidence type="ECO:0000259" key="1">
    <source>
        <dbReference type="Pfam" id="PF14021"/>
    </source>
</evidence>
<evidence type="ECO:0000313" key="2">
    <source>
        <dbReference type="EMBL" id="RGW85594.1"/>
    </source>
</evidence>
<organism evidence="2 3">
    <name type="scientific">Agathobacter rectalis</name>
    <dbReference type="NCBI Taxonomy" id="39491"/>
    <lineage>
        <taxon>Bacteria</taxon>
        <taxon>Bacillati</taxon>
        <taxon>Bacillota</taxon>
        <taxon>Clostridia</taxon>
        <taxon>Lachnospirales</taxon>
        <taxon>Lachnospiraceae</taxon>
        <taxon>Agathobacter</taxon>
    </lineage>
</organism>
<evidence type="ECO:0000313" key="3">
    <source>
        <dbReference type="Proteomes" id="UP000283683"/>
    </source>
</evidence>
<dbReference type="InterPro" id="IPR053024">
    <property type="entry name" value="Fungal_surface_NADase"/>
</dbReference>
<gene>
    <name evidence="2" type="ORF">DWV45_12975</name>
</gene>
<dbReference type="GO" id="GO:0050135">
    <property type="term" value="F:NADP+ nucleosidase activity"/>
    <property type="evidence" value="ECO:0007669"/>
    <property type="project" value="InterPro"/>
</dbReference>
<dbReference type="EMBL" id="QSAZ01000015">
    <property type="protein sequence ID" value="RGW85594.1"/>
    <property type="molecule type" value="Genomic_DNA"/>
</dbReference>